<evidence type="ECO:0000259" key="5">
    <source>
        <dbReference type="Pfam" id="PF00724"/>
    </source>
</evidence>
<keyword evidence="7" id="KW-1185">Reference proteome</keyword>
<comment type="caution">
    <text evidence="6">The sequence shown here is derived from an EMBL/GenBank/DDBJ whole genome shotgun (WGS) entry which is preliminary data.</text>
</comment>
<keyword evidence="3" id="KW-0288">FMN</keyword>
<dbReference type="GO" id="GO:0016491">
    <property type="term" value="F:oxidoreductase activity"/>
    <property type="evidence" value="ECO:0007669"/>
    <property type="project" value="UniProtKB-KW"/>
</dbReference>
<dbReference type="InterPro" id="IPR051799">
    <property type="entry name" value="NADH_flavin_oxidoreductase"/>
</dbReference>
<dbReference type="AlphaFoldDB" id="A0A1T3CNV4"/>
<name>A0A1T3CNV4_9HYPO</name>
<feature type="domain" description="NADH:flavin oxidoreductase/NADH oxidase N-terminal" evidence="5">
    <location>
        <begin position="93"/>
        <end position="269"/>
    </location>
</feature>
<evidence type="ECO:0000256" key="3">
    <source>
        <dbReference type="ARBA" id="ARBA00022643"/>
    </source>
</evidence>
<evidence type="ECO:0000256" key="1">
    <source>
        <dbReference type="ARBA" id="ARBA00005979"/>
    </source>
</evidence>
<dbReference type="PANTHER" id="PTHR43656">
    <property type="entry name" value="BINDING OXIDOREDUCTASE, PUTATIVE (AFU_ORTHOLOGUE AFUA_2G08260)-RELATED"/>
    <property type="match status" value="1"/>
</dbReference>
<reference evidence="6 7" key="1">
    <citation type="submission" date="2016-04" db="EMBL/GenBank/DDBJ databases">
        <title>Multiple horizontal gene transfer events from other fungi enriched the ability of the initially mycotrophic fungus Trichoderma (Ascomycota) to feed on dead plant biomass.</title>
        <authorList>
            <person name="Atanasova L."/>
            <person name="Chenthamara K."/>
            <person name="Zhang J."/>
            <person name="Grujic M."/>
            <person name="Henrissat B."/>
            <person name="Kuo A."/>
            <person name="Aertz A."/>
            <person name="Salamov A."/>
            <person name="Lipzen A."/>
            <person name="Labutti K."/>
            <person name="Barry K."/>
            <person name="Miao Y."/>
            <person name="Rahimi M.J."/>
            <person name="Shen Q."/>
            <person name="Grigoriev I.V."/>
            <person name="Kubicek C.P."/>
            <person name="Druzhinina I.S."/>
        </authorList>
    </citation>
    <scope>NUCLEOTIDE SEQUENCE [LARGE SCALE GENOMIC DNA]</scope>
    <source>
        <strain evidence="6 7">NJAU 4742</strain>
    </source>
</reference>
<dbReference type="Gene3D" id="3.20.20.70">
    <property type="entry name" value="Aldolase class I"/>
    <property type="match status" value="1"/>
</dbReference>
<sequence>MSPNRWPATPVDVSPLNQPLVLYPSGRVVKNRLVKSAMTEGLATWTVKDIAGRGIPTKEIIELYRRWGEGENTFGIIATGNIDLEYDQVDSVGDMIITLQDSFTGSRFEGFKQLATAGKANGALVIGQLAHPGSQLFAHVRQDAISPSGIQLPPSKGPLGEFYAKPRAATQEDIDHVVASFVHGAEYLYAAGFDGMQLNAAHGYLLAQFLSQRMNKRADSYGGTISNRMQIIIDIAKGVRSNTAIPKDFILSIKLNSVEFQEGGLTPEEAREMCAILDGDNVGLDYIELSGGNWHDLGMHWERESSRKREAFFLEFVDRIVPALGPVPRRTKVFVTGGLRSAAAMVRAMDVVDGIGIGRPAAQEPRFANDLFSGRILSAIKPVKMLEDIGMGFRLAGTQMGQIGRGEEPLDASDDKTAREFLLDQEIWYSEMLSDADKLTGHGNVSLSTPQRPYGQIDW</sequence>
<gene>
    <name evidence="6" type="ORF">A0O28_0084060</name>
</gene>
<dbReference type="InterPro" id="IPR013785">
    <property type="entry name" value="Aldolase_TIM"/>
</dbReference>
<accession>A0A1T3CNV4</accession>
<keyword evidence="4" id="KW-0560">Oxidoreductase</keyword>
<evidence type="ECO:0000256" key="4">
    <source>
        <dbReference type="ARBA" id="ARBA00023002"/>
    </source>
</evidence>
<dbReference type="Proteomes" id="UP000191004">
    <property type="component" value="Unassembled WGS sequence"/>
</dbReference>
<dbReference type="InterPro" id="IPR001155">
    <property type="entry name" value="OxRdtase_FMN_N"/>
</dbReference>
<keyword evidence="2" id="KW-0285">Flavoprotein</keyword>
<evidence type="ECO:0000313" key="6">
    <source>
        <dbReference type="EMBL" id="OPB42770.1"/>
    </source>
</evidence>
<dbReference type="GO" id="GO:0010181">
    <property type="term" value="F:FMN binding"/>
    <property type="evidence" value="ECO:0007669"/>
    <property type="project" value="InterPro"/>
</dbReference>
<comment type="similarity">
    <text evidence="1">Belongs to the NADH:flavin oxidoreductase/NADH oxidase family.</text>
</comment>
<dbReference type="EMBL" id="LVVK01000011">
    <property type="protein sequence ID" value="OPB42770.1"/>
    <property type="molecule type" value="Genomic_DNA"/>
</dbReference>
<dbReference type="SUPFAM" id="SSF51395">
    <property type="entry name" value="FMN-linked oxidoreductases"/>
    <property type="match status" value="1"/>
</dbReference>
<evidence type="ECO:0000313" key="7">
    <source>
        <dbReference type="Proteomes" id="UP000191004"/>
    </source>
</evidence>
<dbReference type="PANTHER" id="PTHR43656:SF5">
    <property type="entry name" value="NADH:FLAVIN OXIDOREDUCTASE_NADH OXIDASE N-TERMINAL DOMAIN-CONTAINING PROTEIN"/>
    <property type="match status" value="1"/>
</dbReference>
<proteinExistence type="inferred from homology"/>
<organism evidence="6 7">
    <name type="scientific">Trichoderma guizhouense</name>
    <dbReference type="NCBI Taxonomy" id="1491466"/>
    <lineage>
        <taxon>Eukaryota</taxon>
        <taxon>Fungi</taxon>
        <taxon>Dikarya</taxon>
        <taxon>Ascomycota</taxon>
        <taxon>Pezizomycotina</taxon>
        <taxon>Sordariomycetes</taxon>
        <taxon>Hypocreomycetidae</taxon>
        <taxon>Hypocreales</taxon>
        <taxon>Hypocreaceae</taxon>
        <taxon>Trichoderma</taxon>
    </lineage>
</organism>
<dbReference type="Pfam" id="PF00724">
    <property type="entry name" value="Oxidored_FMN"/>
    <property type="match status" value="1"/>
</dbReference>
<evidence type="ECO:0000256" key="2">
    <source>
        <dbReference type="ARBA" id="ARBA00022630"/>
    </source>
</evidence>
<protein>
    <recommendedName>
        <fullName evidence="5">NADH:flavin oxidoreductase/NADH oxidase N-terminal domain-containing protein</fullName>
    </recommendedName>
</protein>